<reference evidence="3 4" key="1">
    <citation type="submission" date="2006-03" db="EMBL/GenBank/DDBJ databases">
        <title>Complete sequence of chromosome of Nitrobacter hamburgensis X14.</title>
        <authorList>
            <consortium name="US DOE Joint Genome Institute"/>
            <person name="Copeland A."/>
            <person name="Lucas S."/>
            <person name="Lapidus A."/>
            <person name="Barry K."/>
            <person name="Detter J.C."/>
            <person name="Glavina del Rio T."/>
            <person name="Hammon N."/>
            <person name="Israni S."/>
            <person name="Dalin E."/>
            <person name="Tice H."/>
            <person name="Pitluck S."/>
            <person name="Chain P."/>
            <person name="Malfatti S."/>
            <person name="Shin M."/>
            <person name="Vergez L."/>
            <person name="Schmutz J."/>
            <person name="Larimer F."/>
            <person name="Land M."/>
            <person name="Hauser L."/>
            <person name="Kyrpides N."/>
            <person name="Ivanova N."/>
            <person name="Ward B."/>
            <person name="Arp D."/>
            <person name="Klotz M."/>
            <person name="Stein L."/>
            <person name="O'Mullan G."/>
            <person name="Starkenburg S."/>
            <person name="Sayavedra L."/>
            <person name="Poret-Peterson A.T."/>
            <person name="Gentry M.E."/>
            <person name="Bruce D."/>
            <person name="Richardson P."/>
        </authorList>
    </citation>
    <scope>NUCLEOTIDE SEQUENCE [LARGE SCALE GENOMIC DNA]</scope>
    <source>
        <strain evidence="4">DSM 10229 / NCIMB 13809 / X14</strain>
    </source>
</reference>
<evidence type="ECO:0000256" key="1">
    <source>
        <dbReference type="SAM" id="MobiDB-lite"/>
    </source>
</evidence>
<dbReference type="AlphaFoldDB" id="Q1QGQ6"/>
<dbReference type="RefSeq" id="WP_011512223.1">
    <property type="nucleotide sequence ID" value="NC_007964.1"/>
</dbReference>
<sequence>MVSLVCSGSTALESNMIKWFVTFAALAAAATVFAPIPLMAQGVGVEVPGVGGVGVGETRQRDYDRDYDRPYRDDDRDYDRRHYREHPERRYRGGCKTITIERDDGSVKRIRRCD</sequence>
<feature type="transmembrane region" description="Helical" evidence="2">
    <location>
        <begin position="17"/>
        <end position="36"/>
    </location>
</feature>
<feature type="compositionally biased region" description="Basic and acidic residues" evidence="1">
    <location>
        <begin position="58"/>
        <end position="82"/>
    </location>
</feature>
<evidence type="ECO:0000256" key="2">
    <source>
        <dbReference type="SAM" id="Phobius"/>
    </source>
</evidence>
<keyword evidence="2" id="KW-0812">Transmembrane</keyword>
<proteinExistence type="predicted"/>
<keyword evidence="2" id="KW-0472">Membrane</keyword>
<dbReference type="Proteomes" id="UP000001953">
    <property type="component" value="Chromosome"/>
</dbReference>
<dbReference type="EMBL" id="CP000319">
    <property type="protein sequence ID" value="ABE64591.1"/>
    <property type="molecule type" value="Genomic_DNA"/>
</dbReference>
<feature type="region of interest" description="Disordered" evidence="1">
    <location>
        <begin position="50"/>
        <end position="82"/>
    </location>
</feature>
<organism evidence="3 4">
    <name type="scientific">Nitrobacter hamburgensis (strain DSM 10229 / NCIMB 13809 / X14)</name>
    <dbReference type="NCBI Taxonomy" id="323097"/>
    <lineage>
        <taxon>Bacteria</taxon>
        <taxon>Pseudomonadati</taxon>
        <taxon>Pseudomonadota</taxon>
        <taxon>Alphaproteobacteria</taxon>
        <taxon>Hyphomicrobiales</taxon>
        <taxon>Nitrobacteraceae</taxon>
        <taxon>Nitrobacter</taxon>
    </lineage>
</organism>
<evidence type="ECO:0000313" key="4">
    <source>
        <dbReference type="Proteomes" id="UP000001953"/>
    </source>
</evidence>
<evidence type="ECO:0000313" key="3">
    <source>
        <dbReference type="EMBL" id="ABE64591.1"/>
    </source>
</evidence>
<dbReference type="HOGENOM" id="CLU_2118467_0_0_5"/>
<accession>Q1QGQ6</accession>
<protein>
    <submittedName>
        <fullName evidence="3">Uncharacterized protein</fullName>
    </submittedName>
</protein>
<keyword evidence="4" id="KW-1185">Reference proteome</keyword>
<name>Q1QGQ6_NITHX</name>
<gene>
    <name evidence="3" type="ordered locus">Nham_3899</name>
</gene>
<keyword evidence="2" id="KW-1133">Transmembrane helix</keyword>
<dbReference type="KEGG" id="nha:Nham_3899"/>